<comment type="caution">
    <text evidence="3">The sequence shown here is derived from an EMBL/GenBank/DDBJ whole genome shotgun (WGS) entry which is preliminary data.</text>
</comment>
<keyword evidence="4" id="KW-1185">Reference proteome</keyword>
<evidence type="ECO:0000313" key="4">
    <source>
        <dbReference type="Proteomes" id="UP000541444"/>
    </source>
</evidence>
<dbReference type="Proteomes" id="UP000541444">
    <property type="component" value="Unassembled WGS sequence"/>
</dbReference>
<dbReference type="GO" id="GO:0006310">
    <property type="term" value="P:DNA recombination"/>
    <property type="evidence" value="ECO:0007669"/>
    <property type="project" value="UniProtKB-KW"/>
</dbReference>
<dbReference type="EMBL" id="JACGCM010000938">
    <property type="protein sequence ID" value="KAF6164279.1"/>
    <property type="molecule type" value="Genomic_DNA"/>
</dbReference>
<proteinExistence type="inferred from homology"/>
<dbReference type="EC" id="5.6.2.3" evidence="1"/>
<dbReference type="GO" id="GO:0043139">
    <property type="term" value="F:5'-3' DNA helicase activity"/>
    <property type="evidence" value="ECO:0007669"/>
    <property type="project" value="UniProtKB-EC"/>
</dbReference>
<keyword evidence="1" id="KW-0227">DNA damage</keyword>
<sequence length="148" mass="16612">MLAVTSPGIAVLLIPGGRTSHSRYKIRVNPDEGVNCKISQKSNLANLIRKCDLLTINMYLRDTQLDSSSLKSMSNFNKWVLHLGDGKLPTISINDDQESTWIKIPNEFLIAPNTDELSEIIPVIYPDLSSRMKEPNYLRDICILAPTK</sequence>
<dbReference type="InterPro" id="IPR010285">
    <property type="entry name" value="DNA_helicase_pif1-like_DEAD"/>
</dbReference>
<feature type="domain" description="DNA helicase Pif1-like DEAD-box helicase" evidence="2">
    <location>
        <begin position="2"/>
        <end position="54"/>
    </location>
</feature>
<evidence type="ECO:0000259" key="2">
    <source>
        <dbReference type="Pfam" id="PF05970"/>
    </source>
</evidence>
<keyword evidence="1" id="KW-0234">DNA repair</keyword>
<evidence type="ECO:0000313" key="3">
    <source>
        <dbReference type="EMBL" id="KAF6164279.1"/>
    </source>
</evidence>
<dbReference type="PANTHER" id="PTHR10492:SF57">
    <property type="entry name" value="ATP-DEPENDENT DNA HELICASE"/>
    <property type="match status" value="1"/>
</dbReference>
<dbReference type="GO" id="GO:0006281">
    <property type="term" value="P:DNA repair"/>
    <property type="evidence" value="ECO:0007669"/>
    <property type="project" value="UniProtKB-KW"/>
</dbReference>
<evidence type="ECO:0000256" key="1">
    <source>
        <dbReference type="RuleBase" id="RU363044"/>
    </source>
</evidence>
<dbReference type="PANTHER" id="PTHR10492">
    <property type="match status" value="1"/>
</dbReference>
<keyword evidence="1" id="KW-0347">Helicase</keyword>
<keyword evidence="1" id="KW-0547">Nucleotide-binding</keyword>
<dbReference type="GO" id="GO:0005524">
    <property type="term" value="F:ATP binding"/>
    <property type="evidence" value="ECO:0007669"/>
    <property type="project" value="UniProtKB-KW"/>
</dbReference>
<keyword evidence="1" id="KW-0378">Hydrolase</keyword>
<dbReference type="AlphaFoldDB" id="A0A7J7NAI6"/>
<comment type="similarity">
    <text evidence="1">Belongs to the helicase family.</text>
</comment>
<dbReference type="GO" id="GO:0016787">
    <property type="term" value="F:hydrolase activity"/>
    <property type="evidence" value="ECO:0007669"/>
    <property type="project" value="UniProtKB-KW"/>
</dbReference>
<reference evidence="3 4" key="1">
    <citation type="journal article" date="2020" name="IScience">
        <title>Genome Sequencing of the Endangered Kingdonia uniflora (Circaeasteraceae, Ranunculales) Reveals Potential Mechanisms of Evolutionary Specialization.</title>
        <authorList>
            <person name="Sun Y."/>
            <person name="Deng T."/>
            <person name="Zhang A."/>
            <person name="Moore M.J."/>
            <person name="Landis J.B."/>
            <person name="Lin N."/>
            <person name="Zhang H."/>
            <person name="Zhang X."/>
            <person name="Huang J."/>
            <person name="Zhang X."/>
            <person name="Sun H."/>
            <person name="Wang H."/>
        </authorList>
    </citation>
    <scope>NUCLEOTIDE SEQUENCE [LARGE SCALE GENOMIC DNA]</scope>
    <source>
        <strain evidence="3">TB1705</strain>
        <tissue evidence="3">Leaf</tissue>
    </source>
</reference>
<dbReference type="Pfam" id="PF05970">
    <property type="entry name" value="PIF1"/>
    <property type="match status" value="1"/>
</dbReference>
<comment type="catalytic activity">
    <reaction evidence="1">
        <text>ATP + H2O = ADP + phosphate + H(+)</text>
        <dbReference type="Rhea" id="RHEA:13065"/>
        <dbReference type="ChEBI" id="CHEBI:15377"/>
        <dbReference type="ChEBI" id="CHEBI:15378"/>
        <dbReference type="ChEBI" id="CHEBI:30616"/>
        <dbReference type="ChEBI" id="CHEBI:43474"/>
        <dbReference type="ChEBI" id="CHEBI:456216"/>
        <dbReference type="EC" id="5.6.2.3"/>
    </reaction>
</comment>
<organism evidence="3 4">
    <name type="scientific">Kingdonia uniflora</name>
    <dbReference type="NCBI Taxonomy" id="39325"/>
    <lineage>
        <taxon>Eukaryota</taxon>
        <taxon>Viridiplantae</taxon>
        <taxon>Streptophyta</taxon>
        <taxon>Embryophyta</taxon>
        <taxon>Tracheophyta</taxon>
        <taxon>Spermatophyta</taxon>
        <taxon>Magnoliopsida</taxon>
        <taxon>Ranunculales</taxon>
        <taxon>Circaeasteraceae</taxon>
        <taxon>Kingdonia</taxon>
    </lineage>
</organism>
<comment type="cofactor">
    <cofactor evidence="1">
        <name>Mg(2+)</name>
        <dbReference type="ChEBI" id="CHEBI:18420"/>
    </cofactor>
</comment>
<keyword evidence="1" id="KW-0233">DNA recombination</keyword>
<name>A0A7J7NAI6_9MAGN</name>
<accession>A0A7J7NAI6</accession>
<keyword evidence="1" id="KW-0067">ATP-binding</keyword>
<protein>
    <recommendedName>
        <fullName evidence="1">ATP-dependent DNA helicase</fullName>
        <ecNumber evidence="1">5.6.2.3</ecNumber>
    </recommendedName>
</protein>
<gene>
    <name evidence="3" type="ORF">GIB67_010249</name>
</gene>
<dbReference type="OrthoDB" id="1930718at2759"/>
<dbReference type="GO" id="GO:0000723">
    <property type="term" value="P:telomere maintenance"/>
    <property type="evidence" value="ECO:0007669"/>
    <property type="project" value="InterPro"/>
</dbReference>